<gene>
    <name evidence="1" type="ORF">GQ55_5G534900</name>
</gene>
<dbReference type="Proteomes" id="UP000244336">
    <property type="component" value="Chromosome 5"/>
</dbReference>
<keyword evidence="2" id="KW-1185">Reference proteome</keyword>
<proteinExistence type="predicted"/>
<protein>
    <submittedName>
        <fullName evidence="1">Uncharacterized protein</fullName>
    </submittedName>
</protein>
<accession>A0A2T7DT67</accession>
<organism evidence="1 2">
    <name type="scientific">Panicum hallii var. hallii</name>
    <dbReference type="NCBI Taxonomy" id="1504633"/>
    <lineage>
        <taxon>Eukaryota</taxon>
        <taxon>Viridiplantae</taxon>
        <taxon>Streptophyta</taxon>
        <taxon>Embryophyta</taxon>
        <taxon>Tracheophyta</taxon>
        <taxon>Spermatophyta</taxon>
        <taxon>Magnoliopsida</taxon>
        <taxon>Liliopsida</taxon>
        <taxon>Poales</taxon>
        <taxon>Poaceae</taxon>
        <taxon>PACMAD clade</taxon>
        <taxon>Panicoideae</taxon>
        <taxon>Panicodae</taxon>
        <taxon>Paniceae</taxon>
        <taxon>Panicinae</taxon>
        <taxon>Panicum</taxon>
        <taxon>Panicum sect. Panicum</taxon>
    </lineage>
</organism>
<reference evidence="1 2" key="1">
    <citation type="submission" date="2018-04" db="EMBL/GenBank/DDBJ databases">
        <title>WGS assembly of Panicum hallii var. hallii HAL2.</title>
        <authorList>
            <person name="Lovell J."/>
            <person name="Jenkins J."/>
            <person name="Lowry D."/>
            <person name="Mamidi S."/>
            <person name="Sreedasyam A."/>
            <person name="Weng X."/>
            <person name="Barry K."/>
            <person name="Bonette J."/>
            <person name="Campitelli B."/>
            <person name="Daum C."/>
            <person name="Gordon S."/>
            <person name="Gould B."/>
            <person name="Lipzen A."/>
            <person name="MacQueen A."/>
            <person name="Palacio-Mejia J."/>
            <person name="Plott C."/>
            <person name="Shakirov E."/>
            <person name="Shu S."/>
            <person name="Yoshinaga Y."/>
            <person name="Zane M."/>
            <person name="Rokhsar D."/>
            <person name="Grimwood J."/>
            <person name="Schmutz J."/>
            <person name="Juenger T."/>
        </authorList>
    </citation>
    <scope>NUCLEOTIDE SEQUENCE [LARGE SCALE GENOMIC DNA]</scope>
    <source>
        <strain evidence="2">cv. HAL2</strain>
    </source>
</reference>
<dbReference type="AlphaFoldDB" id="A0A2T7DT67"/>
<evidence type="ECO:0000313" key="2">
    <source>
        <dbReference type="Proteomes" id="UP000244336"/>
    </source>
</evidence>
<name>A0A2T7DT67_9POAL</name>
<evidence type="ECO:0000313" key="1">
    <source>
        <dbReference type="EMBL" id="PUZ58775.1"/>
    </source>
</evidence>
<sequence length="49" mass="5294">MLGPRSAGTEYGSREALSRLLPALQQLLSDVWVCSASAAPLVPDLYMRC</sequence>
<dbReference type="EMBL" id="CM009753">
    <property type="protein sequence ID" value="PUZ58775.1"/>
    <property type="molecule type" value="Genomic_DNA"/>
</dbReference>
<dbReference type="Gramene" id="PUZ58775">
    <property type="protein sequence ID" value="PUZ58775"/>
    <property type="gene ID" value="GQ55_5G534900"/>
</dbReference>